<name>A0A162A5H9_9GAMM</name>
<dbReference type="PATRIC" id="fig|1365251.3.peg.5266"/>
<reference evidence="1 2" key="1">
    <citation type="submission" date="2013-07" db="EMBL/GenBank/DDBJ databases">
        <title>Comparative Genomic and Metabolomic Analysis of Twelve Strains of Pseudoalteromonas luteoviolacea.</title>
        <authorList>
            <person name="Vynne N.G."/>
            <person name="Mansson M."/>
            <person name="Gram L."/>
        </authorList>
    </citation>
    <scope>NUCLEOTIDE SEQUENCE [LARGE SCALE GENOMIC DNA]</scope>
    <source>
        <strain evidence="1 2">H33</strain>
    </source>
</reference>
<protein>
    <submittedName>
        <fullName evidence="1">Uncharacterized protein</fullName>
    </submittedName>
</protein>
<proteinExistence type="predicted"/>
<dbReference type="EMBL" id="AUXZ01000141">
    <property type="protein sequence ID" value="KZN44493.1"/>
    <property type="molecule type" value="Genomic_DNA"/>
</dbReference>
<organism evidence="1 2">
    <name type="scientific">Pseudoalteromonas luteoviolacea H33</name>
    <dbReference type="NCBI Taxonomy" id="1365251"/>
    <lineage>
        <taxon>Bacteria</taxon>
        <taxon>Pseudomonadati</taxon>
        <taxon>Pseudomonadota</taxon>
        <taxon>Gammaproteobacteria</taxon>
        <taxon>Alteromonadales</taxon>
        <taxon>Pseudoalteromonadaceae</taxon>
        <taxon>Pseudoalteromonas</taxon>
    </lineage>
</organism>
<gene>
    <name evidence="1" type="ORF">N476_05715</name>
</gene>
<accession>A0A162A5H9</accession>
<evidence type="ECO:0000313" key="1">
    <source>
        <dbReference type="EMBL" id="KZN44493.1"/>
    </source>
</evidence>
<evidence type="ECO:0000313" key="2">
    <source>
        <dbReference type="Proteomes" id="UP000076503"/>
    </source>
</evidence>
<comment type="caution">
    <text evidence="1">The sequence shown here is derived from an EMBL/GenBank/DDBJ whole genome shotgun (WGS) entry which is preliminary data.</text>
</comment>
<dbReference type="AlphaFoldDB" id="A0A162A5H9"/>
<sequence>MFKEGNGATHDPLSAQHMALFRRVVRNMVKQHTKSKGSIRSKLVAASFDDDFRAELLFG</sequence>
<dbReference type="Proteomes" id="UP000076503">
    <property type="component" value="Unassembled WGS sequence"/>
</dbReference>